<keyword evidence="4 7" id="KW-0812">Transmembrane</keyword>
<feature type="transmembrane region" description="Helical" evidence="7">
    <location>
        <begin position="147"/>
        <end position="170"/>
    </location>
</feature>
<evidence type="ECO:0000256" key="3">
    <source>
        <dbReference type="ARBA" id="ARBA00022475"/>
    </source>
</evidence>
<reference evidence="9 10" key="1">
    <citation type="submission" date="2021-01" db="EMBL/GenBank/DDBJ databases">
        <title>Whole genome shotgun sequence of Verrucosispora andamanensis NBRC 109075.</title>
        <authorList>
            <person name="Komaki H."/>
            <person name="Tamura T."/>
        </authorList>
    </citation>
    <scope>NUCLEOTIDE SEQUENCE [LARGE SCALE GENOMIC DNA]</scope>
    <source>
        <strain evidence="9 10">NBRC 109075</strain>
    </source>
</reference>
<name>A0ABQ4I255_9ACTN</name>
<evidence type="ECO:0000256" key="6">
    <source>
        <dbReference type="ARBA" id="ARBA00023136"/>
    </source>
</evidence>
<dbReference type="Gene3D" id="1.20.1250.20">
    <property type="entry name" value="MFS general substrate transporter like domains"/>
    <property type="match status" value="1"/>
</dbReference>
<keyword evidence="5 7" id="KW-1133">Transmembrane helix</keyword>
<proteinExistence type="predicted"/>
<evidence type="ECO:0000256" key="5">
    <source>
        <dbReference type="ARBA" id="ARBA00022989"/>
    </source>
</evidence>
<accession>A0ABQ4I255</accession>
<keyword evidence="6 7" id="KW-0472">Membrane</keyword>
<dbReference type="EMBL" id="BOOZ01000040">
    <property type="protein sequence ID" value="GIJ11937.1"/>
    <property type="molecule type" value="Genomic_DNA"/>
</dbReference>
<keyword evidence="10" id="KW-1185">Reference proteome</keyword>
<comment type="caution">
    <text evidence="9">The sequence shown here is derived from an EMBL/GenBank/DDBJ whole genome shotgun (WGS) entry which is preliminary data.</text>
</comment>
<evidence type="ECO:0000313" key="9">
    <source>
        <dbReference type="EMBL" id="GIJ11937.1"/>
    </source>
</evidence>
<feature type="transmembrane region" description="Helical" evidence="7">
    <location>
        <begin position="255"/>
        <end position="278"/>
    </location>
</feature>
<feature type="transmembrane region" description="Helical" evidence="7">
    <location>
        <begin position="30"/>
        <end position="47"/>
    </location>
</feature>
<evidence type="ECO:0000256" key="4">
    <source>
        <dbReference type="ARBA" id="ARBA00022692"/>
    </source>
</evidence>
<feature type="transmembrane region" description="Helical" evidence="7">
    <location>
        <begin position="316"/>
        <end position="344"/>
    </location>
</feature>
<evidence type="ECO:0000259" key="8">
    <source>
        <dbReference type="PROSITE" id="PS50850"/>
    </source>
</evidence>
<evidence type="ECO:0000256" key="1">
    <source>
        <dbReference type="ARBA" id="ARBA00004651"/>
    </source>
</evidence>
<comment type="subcellular location">
    <subcellularLocation>
        <location evidence="1">Cell membrane</location>
        <topology evidence="1">Multi-pass membrane protein</topology>
    </subcellularLocation>
</comment>
<dbReference type="InterPro" id="IPR036259">
    <property type="entry name" value="MFS_trans_sf"/>
</dbReference>
<feature type="transmembrane region" description="Helical" evidence="7">
    <location>
        <begin position="112"/>
        <end position="135"/>
    </location>
</feature>
<feature type="transmembrane region" description="Helical" evidence="7">
    <location>
        <begin position="176"/>
        <end position="199"/>
    </location>
</feature>
<dbReference type="PROSITE" id="PS50850">
    <property type="entry name" value="MFS"/>
    <property type="match status" value="1"/>
</dbReference>
<evidence type="ECO:0000256" key="2">
    <source>
        <dbReference type="ARBA" id="ARBA00022448"/>
    </source>
</evidence>
<dbReference type="InterPro" id="IPR020846">
    <property type="entry name" value="MFS_dom"/>
</dbReference>
<dbReference type="PANTHER" id="PTHR23517">
    <property type="entry name" value="RESISTANCE PROTEIN MDTM, PUTATIVE-RELATED-RELATED"/>
    <property type="match status" value="1"/>
</dbReference>
<feature type="domain" description="Major facilitator superfamily (MFS) profile" evidence="8">
    <location>
        <begin position="1"/>
        <end position="410"/>
    </location>
</feature>
<organism evidence="9 10">
    <name type="scientific">Micromonospora andamanensis</name>
    <dbReference type="NCBI Taxonomy" id="1287068"/>
    <lineage>
        <taxon>Bacteria</taxon>
        <taxon>Bacillati</taxon>
        <taxon>Actinomycetota</taxon>
        <taxon>Actinomycetes</taxon>
        <taxon>Micromonosporales</taxon>
        <taxon>Micromonosporaceae</taxon>
        <taxon>Micromonospora</taxon>
    </lineage>
</organism>
<feature type="transmembrane region" description="Helical" evidence="7">
    <location>
        <begin position="290"/>
        <end position="310"/>
    </location>
</feature>
<keyword evidence="2" id="KW-0813">Transport</keyword>
<sequence>MTDVRAVLGLRRTDEEPLSPEFRRFTLSQMVTQFGTGLAMPFVPIYITTQLNLGVGSLAGYYAVTAATTLVAALLGGRLTDSVGARTNLLAAAVVLTAANVWLAMLTGIGGLLVNAAITGLGGGLYFSALMPMVLTMVRSDQHRRAFALRYLTMNLGLGAGAVVGTAVLANWDGPLAFRTLFLLKALTFVQFGLVVYGLTGPPPAPRVKHERRGGYRTLLASRPVLLILAVQALLVTFCFVQLDTSIPVVVHDFMGLDLGVVGALAVVNTVAVVLLQMPALTLFKRVSDAGTLVYAAATWVIAFSIGAAATTMDGVGAAGLLLAFGVVFAFAETAYATAFHPLLAKVVPPELIGRVNGLSSVVWNVGTVAGPLLVLGGAATFGALVAWSILIVFGVLAACLTLWLRSMLNTP</sequence>
<gene>
    <name evidence="9" type="ORF">Van01_51510</name>
</gene>
<protein>
    <recommendedName>
        <fullName evidence="8">Major facilitator superfamily (MFS) profile domain-containing protein</fullName>
    </recommendedName>
</protein>
<evidence type="ECO:0000313" key="10">
    <source>
        <dbReference type="Proteomes" id="UP000647017"/>
    </source>
</evidence>
<dbReference type="Proteomes" id="UP000647017">
    <property type="component" value="Unassembled WGS sequence"/>
</dbReference>
<feature type="transmembrane region" description="Helical" evidence="7">
    <location>
        <begin position="220"/>
        <end position="243"/>
    </location>
</feature>
<evidence type="ECO:0000256" key="7">
    <source>
        <dbReference type="SAM" id="Phobius"/>
    </source>
</evidence>
<dbReference type="PANTHER" id="PTHR23517:SF2">
    <property type="entry name" value="MULTIDRUG RESISTANCE PROTEIN MDTH"/>
    <property type="match status" value="1"/>
</dbReference>
<dbReference type="InterPro" id="IPR011701">
    <property type="entry name" value="MFS"/>
</dbReference>
<dbReference type="SUPFAM" id="SSF103473">
    <property type="entry name" value="MFS general substrate transporter"/>
    <property type="match status" value="1"/>
</dbReference>
<feature type="transmembrane region" description="Helical" evidence="7">
    <location>
        <begin position="385"/>
        <end position="405"/>
    </location>
</feature>
<feature type="transmembrane region" description="Helical" evidence="7">
    <location>
        <begin position="89"/>
        <end position="106"/>
    </location>
</feature>
<dbReference type="InterPro" id="IPR050171">
    <property type="entry name" value="MFS_Transporters"/>
</dbReference>
<keyword evidence="3" id="KW-1003">Cell membrane</keyword>
<feature type="transmembrane region" description="Helical" evidence="7">
    <location>
        <begin position="59"/>
        <end position="77"/>
    </location>
</feature>
<dbReference type="Pfam" id="PF07690">
    <property type="entry name" value="MFS_1"/>
    <property type="match status" value="1"/>
</dbReference>
<feature type="transmembrane region" description="Helical" evidence="7">
    <location>
        <begin position="356"/>
        <end position="379"/>
    </location>
</feature>